<name>A0AAP0CGT0_9ASTR</name>
<reference evidence="2 3" key="1">
    <citation type="submission" date="2024-04" db="EMBL/GenBank/DDBJ databases">
        <title>The reference genome of an endangered Asteraceae, Deinandra increscens subsp. villosa, native to the Central Coast of California.</title>
        <authorList>
            <person name="Guilliams M."/>
            <person name="Hasenstab-Lehman K."/>
            <person name="Meyer R."/>
            <person name="Mcevoy S."/>
        </authorList>
    </citation>
    <scope>NUCLEOTIDE SEQUENCE [LARGE SCALE GENOMIC DNA]</scope>
    <source>
        <tissue evidence="2">Leaf</tissue>
    </source>
</reference>
<evidence type="ECO:0000256" key="1">
    <source>
        <dbReference type="SAM" id="MobiDB-lite"/>
    </source>
</evidence>
<keyword evidence="3" id="KW-1185">Reference proteome</keyword>
<evidence type="ECO:0000313" key="2">
    <source>
        <dbReference type="EMBL" id="KAK9053078.1"/>
    </source>
</evidence>
<feature type="region of interest" description="Disordered" evidence="1">
    <location>
        <begin position="305"/>
        <end position="348"/>
    </location>
</feature>
<dbReference type="Proteomes" id="UP001408789">
    <property type="component" value="Unassembled WGS sequence"/>
</dbReference>
<feature type="compositionally biased region" description="Low complexity" evidence="1">
    <location>
        <begin position="215"/>
        <end position="228"/>
    </location>
</feature>
<dbReference type="Pfam" id="PF14223">
    <property type="entry name" value="Retrotran_gag_2"/>
    <property type="match status" value="1"/>
</dbReference>
<feature type="region of interest" description="Disordered" evidence="1">
    <location>
        <begin position="215"/>
        <end position="288"/>
    </location>
</feature>
<feature type="compositionally biased region" description="Polar residues" evidence="1">
    <location>
        <begin position="305"/>
        <end position="314"/>
    </location>
</feature>
<gene>
    <name evidence="2" type="ORF">SSX86_029708</name>
</gene>
<comment type="caution">
    <text evidence="2">The sequence shown here is derived from an EMBL/GenBank/DDBJ whole genome shotgun (WGS) entry which is preliminary data.</text>
</comment>
<evidence type="ECO:0008006" key="4">
    <source>
        <dbReference type="Google" id="ProtNLM"/>
    </source>
</evidence>
<dbReference type="PANTHER" id="PTHR47481">
    <property type="match status" value="1"/>
</dbReference>
<sequence length="348" mass="38085">MAGDKEPTATTPSPLHPAVTVSNIKNFIPIRLEMDNSVYITWSTLFTIHCKAFDCYDHLLPKKDGTASSSSSDPVWPRVDALVLQWIYSTISPEILGTIINPEASAADAWASLKGVFNNNKHTRAVHLQHTFSNTRLETFPNISAYCTALKALADQLANVGAPVSNDTLVLQLITGLTEQYDGVAMLLQQTEPLPAFFEARSKLLLEESRKAKQAAQAASSSDAALLATKPRPNGSSPPSDVAKPEPRNFTDPRSYDTRNQRGRNRNQGRNRGRQNSGRGRGAPTLPPSLWNVIQNWAQSQYPTWSPLANYNTWPSPPSPFPTGPDRRQPNPSAGILGPRPVAPPSKF</sequence>
<organism evidence="2 3">
    <name type="scientific">Deinandra increscens subsp. villosa</name>
    <dbReference type="NCBI Taxonomy" id="3103831"/>
    <lineage>
        <taxon>Eukaryota</taxon>
        <taxon>Viridiplantae</taxon>
        <taxon>Streptophyta</taxon>
        <taxon>Embryophyta</taxon>
        <taxon>Tracheophyta</taxon>
        <taxon>Spermatophyta</taxon>
        <taxon>Magnoliopsida</taxon>
        <taxon>eudicotyledons</taxon>
        <taxon>Gunneridae</taxon>
        <taxon>Pentapetalae</taxon>
        <taxon>asterids</taxon>
        <taxon>campanulids</taxon>
        <taxon>Asterales</taxon>
        <taxon>Asteraceae</taxon>
        <taxon>Asteroideae</taxon>
        <taxon>Heliantheae alliance</taxon>
        <taxon>Madieae</taxon>
        <taxon>Madiinae</taxon>
        <taxon>Deinandra</taxon>
    </lineage>
</organism>
<feature type="compositionally biased region" description="Basic residues" evidence="1">
    <location>
        <begin position="261"/>
        <end position="273"/>
    </location>
</feature>
<dbReference type="AlphaFoldDB" id="A0AAP0CGT0"/>
<dbReference type="EMBL" id="JBCNJP010000027">
    <property type="protein sequence ID" value="KAK9053078.1"/>
    <property type="molecule type" value="Genomic_DNA"/>
</dbReference>
<proteinExistence type="predicted"/>
<dbReference type="PANTHER" id="PTHR47481:SF38">
    <property type="entry name" value="POU DOMAIN, CLASS 4, TRANSCRIPTION FACTOR 1-LIKE"/>
    <property type="match status" value="1"/>
</dbReference>
<evidence type="ECO:0000313" key="3">
    <source>
        <dbReference type="Proteomes" id="UP001408789"/>
    </source>
</evidence>
<protein>
    <recommendedName>
        <fullName evidence="4">Gag protein</fullName>
    </recommendedName>
</protein>
<accession>A0AAP0CGT0</accession>
<feature type="compositionally biased region" description="Basic and acidic residues" evidence="1">
    <location>
        <begin position="243"/>
        <end position="260"/>
    </location>
</feature>